<accession>A0A3S4YRB0</accession>
<evidence type="ECO:0000313" key="2">
    <source>
        <dbReference type="Proteomes" id="UP000270988"/>
    </source>
</evidence>
<organism evidence="1 2">
    <name type="scientific">Rothia dentocariosa</name>
    <dbReference type="NCBI Taxonomy" id="2047"/>
    <lineage>
        <taxon>Bacteria</taxon>
        <taxon>Bacillati</taxon>
        <taxon>Actinomycetota</taxon>
        <taxon>Actinomycetes</taxon>
        <taxon>Micrococcales</taxon>
        <taxon>Micrococcaceae</taxon>
        <taxon>Rothia</taxon>
    </lineage>
</organism>
<protein>
    <submittedName>
        <fullName evidence="1">Uncharacterized protein</fullName>
    </submittedName>
</protein>
<reference evidence="1 2" key="1">
    <citation type="submission" date="2018-12" db="EMBL/GenBank/DDBJ databases">
        <authorList>
            <consortium name="Pathogen Informatics"/>
        </authorList>
    </citation>
    <scope>NUCLEOTIDE SEQUENCE [LARGE SCALE GENOMIC DNA]</scope>
    <source>
        <strain evidence="1 2">NCTC10918</strain>
    </source>
</reference>
<name>A0A3S4YRB0_9MICC</name>
<gene>
    <name evidence="1" type="ORF">NCTC10918_00498</name>
</gene>
<sequence>MFPAPAGMSPSITITLPGMRYVPRTRGMSPTLNWFLRE</sequence>
<dbReference type="Proteomes" id="UP000270988">
    <property type="component" value="Chromosome"/>
</dbReference>
<evidence type="ECO:0000313" key="1">
    <source>
        <dbReference type="EMBL" id="VEJ29249.1"/>
    </source>
</evidence>
<dbReference type="AlphaFoldDB" id="A0A3S4YRB0"/>
<proteinExistence type="predicted"/>
<dbReference type="EMBL" id="LR134521">
    <property type="protein sequence ID" value="VEJ29249.1"/>
    <property type="molecule type" value="Genomic_DNA"/>
</dbReference>